<dbReference type="InterPro" id="IPR000209">
    <property type="entry name" value="Peptidase_S8/S53_dom"/>
</dbReference>
<feature type="domain" description="Peptidase S8/S53" evidence="9">
    <location>
        <begin position="131"/>
        <end position="530"/>
    </location>
</feature>
<evidence type="ECO:0000256" key="2">
    <source>
        <dbReference type="ARBA" id="ARBA00022670"/>
    </source>
</evidence>
<feature type="active site" description="Charge relay system" evidence="6 7">
    <location>
        <position position="211"/>
    </location>
</feature>
<evidence type="ECO:0000256" key="7">
    <source>
        <dbReference type="PROSITE-ProRule" id="PRU01240"/>
    </source>
</evidence>
<dbReference type="InterPro" id="IPR045051">
    <property type="entry name" value="SBT"/>
</dbReference>
<comment type="similarity">
    <text evidence="1 7">Belongs to the peptidase S8 family.</text>
</comment>
<keyword evidence="3 8" id="KW-0732">Signal</keyword>
<dbReference type="Proteomes" id="UP000239757">
    <property type="component" value="Unassembled WGS sequence"/>
</dbReference>
<evidence type="ECO:0000256" key="5">
    <source>
        <dbReference type="ARBA" id="ARBA00022825"/>
    </source>
</evidence>
<evidence type="ECO:0000256" key="1">
    <source>
        <dbReference type="ARBA" id="ARBA00011073"/>
    </source>
</evidence>
<proteinExistence type="inferred from homology"/>
<evidence type="ECO:0000256" key="3">
    <source>
        <dbReference type="ARBA" id="ARBA00022729"/>
    </source>
</evidence>
<dbReference type="Pfam" id="PF17766">
    <property type="entry name" value="fn3_6"/>
    <property type="match status" value="1"/>
</dbReference>
<feature type="active site" description="Charge relay system" evidence="6 7">
    <location>
        <position position="138"/>
    </location>
</feature>
<evidence type="ECO:0000259" key="11">
    <source>
        <dbReference type="Pfam" id="PF17766"/>
    </source>
</evidence>
<dbReference type="Pfam" id="PF05922">
    <property type="entry name" value="Inhibitor_I9"/>
    <property type="match status" value="1"/>
</dbReference>
<dbReference type="SUPFAM" id="SSF52743">
    <property type="entry name" value="Subtilisin-like"/>
    <property type="match status" value="1"/>
</dbReference>
<dbReference type="Gene3D" id="3.40.50.200">
    <property type="entry name" value="Peptidase S8/S53 domain"/>
    <property type="match status" value="2"/>
</dbReference>
<evidence type="ECO:0000259" key="9">
    <source>
        <dbReference type="Pfam" id="PF00082"/>
    </source>
</evidence>
<dbReference type="GO" id="GO:0004252">
    <property type="term" value="F:serine-type endopeptidase activity"/>
    <property type="evidence" value="ECO:0007669"/>
    <property type="project" value="UniProtKB-UniRule"/>
</dbReference>
<dbReference type="InterPro" id="IPR010259">
    <property type="entry name" value="S8pro/Inhibitor_I9"/>
</dbReference>
<evidence type="ECO:0000313" key="12">
    <source>
        <dbReference type="EMBL" id="PPR89253.1"/>
    </source>
</evidence>
<dbReference type="EMBL" id="KZ668006">
    <property type="protein sequence ID" value="PPR89253.1"/>
    <property type="molecule type" value="Genomic_DNA"/>
</dbReference>
<dbReference type="Pfam" id="PF00082">
    <property type="entry name" value="Peptidase_S8"/>
    <property type="match status" value="1"/>
</dbReference>
<dbReference type="InterPro" id="IPR041469">
    <property type="entry name" value="Subtilisin-like_FN3"/>
</dbReference>
<feature type="active site" description="Charge relay system" evidence="6 7">
    <location>
        <position position="490"/>
    </location>
</feature>
<evidence type="ECO:0000256" key="8">
    <source>
        <dbReference type="SAM" id="SignalP"/>
    </source>
</evidence>
<reference evidence="12 13" key="1">
    <citation type="submission" date="2015-01" db="EMBL/GenBank/DDBJ databases">
        <title>Genome of allotetraploid Gossypium barbadense reveals genomic plasticity and fiber elongation in cotton evolution.</title>
        <authorList>
            <person name="Chen X."/>
            <person name="Liu X."/>
            <person name="Zhao B."/>
            <person name="Zheng H."/>
            <person name="Hu Y."/>
            <person name="Lu G."/>
            <person name="Yang C."/>
            <person name="Chen J."/>
            <person name="Shan C."/>
            <person name="Zhang L."/>
            <person name="Zhou Y."/>
            <person name="Wang L."/>
            <person name="Guo W."/>
            <person name="Bai Y."/>
            <person name="Ruan J."/>
            <person name="Shangguan X."/>
            <person name="Mao Y."/>
            <person name="Jiang J."/>
            <person name="Zhu Y."/>
            <person name="Lei J."/>
            <person name="Kang H."/>
            <person name="Chen S."/>
            <person name="He X."/>
            <person name="Wang R."/>
            <person name="Wang Y."/>
            <person name="Chen J."/>
            <person name="Wang L."/>
            <person name="Yu S."/>
            <person name="Wang B."/>
            <person name="Wei J."/>
            <person name="Song S."/>
            <person name="Lu X."/>
            <person name="Gao Z."/>
            <person name="Gu W."/>
            <person name="Deng X."/>
            <person name="Ma D."/>
            <person name="Wang S."/>
            <person name="Liang W."/>
            <person name="Fang L."/>
            <person name="Cai C."/>
            <person name="Zhu X."/>
            <person name="Zhou B."/>
            <person name="Zhang Y."/>
            <person name="Chen Z."/>
            <person name="Xu S."/>
            <person name="Zhu R."/>
            <person name="Wang S."/>
            <person name="Zhang T."/>
            <person name="Zhao G."/>
        </authorList>
    </citation>
    <scope>NUCLEOTIDE SEQUENCE [LARGE SCALE GENOMIC DNA]</scope>
    <source>
        <strain evidence="13">cv. Xinhai21</strain>
        <tissue evidence="12">Leaf</tissue>
    </source>
</reference>
<dbReference type="FunFam" id="3.40.50.200:FF:000006">
    <property type="entry name" value="Subtilisin-like protease SBT1.5"/>
    <property type="match status" value="1"/>
</dbReference>
<gene>
    <name evidence="12" type="ORF">GOBAR_AA31434</name>
</gene>
<dbReference type="SUPFAM" id="SSF54897">
    <property type="entry name" value="Protease propeptides/inhibitors"/>
    <property type="match status" value="1"/>
</dbReference>
<dbReference type="OrthoDB" id="10256524at2759"/>
<dbReference type="InterPro" id="IPR034197">
    <property type="entry name" value="Peptidases_S8_3"/>
</dbReference>
<evidence type="ECO:0000313" key="13">
    <source>
        <dbReference type="Proteomes" id="UP000239757"/>
    </source>
</evidence>
<dbReference type="InterPro" id="IPR015500">
    <property type="entry name" value="Peptidase_S8_subtilisin-rel"/>
</dbReference>
<name>A0A2P5WDT2_GOSBA</name>
<dbReference type="PROSITE" id="PS00138">
    <property type="entry name" value="SUBTILASE_SER"/>
    <property type="match status" value="1"/>
</dbReference>
<evidence type="ECO:0000256" key="6">
    <source>
        <dbReference type="PIRSR" id="PIRSR615500-1"/>
    </source>
</evidence>
<evidence type="ECO:0008006" key="14">
    <source>
        <dbReference type="Google" id="ProtNLM"/>
    </source>
</evidence>
<feature type="domain" description="Inhibitor I9" evidence="10">
    <location>
        <begin position="26"/>
        <end position="101"/>
    </location>
</feature>
<dbReference type="Gene3D" id="3.30.70.80">
    <property type="entry name" value="Peptidase S8 propeptide/proteinase inhibitor I9"/>
    <property type="match status" value="1"/>
</dbReference>
<keyword evidence="4 7" id="KW-0378">Hydrolase</keyword>
<feature type="chain" id="PRO_5015201771" description="Subtilisin-like protease fibronectin type-III domain-containing protein" evidence="8">
    <location>
        <begin position="20"/>
        <end position="705"/>
    </location>
</feature>
<dbReference type="InterPro" id="IPR037045">
    <property type="entry name" value="S8pro/Inhibitor_I9_sf"/>
</dbReference>
<organism evidence="12 13">
    <name type="scientific">Gossypium barbadense</name>
    <name type="common">Sea Island cotton</name>
    <name type="synonym">Hibiscus barbadensis</name>
    <dbReference type="NCBI Taxonomy" id="3634"/>
    <lineage>
        <taxon>Eukaryota</taxon>
        <taxon>Viridiplantae</taxon>
        <taxon>Streptophyta</taxon>
        <taxon>Embryophyta</taxon>
        <taxon>Tracheophyta</taxon>
        <taxon>Spermatophyta</taxon>
        <taxon>Magnoliopsida</taxon>
        <taxon>eudicotyledons</taxon>
        <taxon>Gunneridae</taxon>
        <taxon>Pentapetalae</taxon>
        <taxon>rosids</taxon>
        <taxon>malvids</taxon>
        <taxon>Malvales</taxon>
        <taxon>Malvaceae</taxon>
        <taxon>Malvoideae</taxon>
        <taxon>Gossypium</taxon>
    </lineage>
</organism>
<dbReference type="PROSITE" id="PS51892">
    <property type="entry name" value="SUBTILASE"/>
    <property type="match status" value="1"/>
</dbReference>
<dbReference type="InterPro" id="IPR036852">
    <property type="entry name" value="Peptidase_S8/S53_dom_sf"/>
</dbReference>
<dbReference type="InterPro" id="IPR023828">
    <property type="entry name" value="Peptidase_S8_Ser-AS"/>
</dbReference>
<keyword evidence="5 7" id="KW-0720">Serine protease</keyword>
<dbReference type="GO" id="GO:0006508">
    <property type="term" value="P:proteolysis"/>
    <property type="evidence" value="ECO:0007669"/>
    <property type="project" value="UniProtKB-KW"/>
</dbReference>
<dbReference type="PANTHER" id="PTHR10795">
    <property type="entry name" value="PROPROTEIN CONVERTASE SUBTILISIN/KEXIN"/>
    <property type="match status" value="1"/>
</dbReference>
<accession>A0A2P5WDT2</accession>
<dbReference type="Gene3D" id="2.60.40.2310">
    <property type="match status" value="1"/>
</dbReference>
<dbReference type="CDD" id="cd04852">
    <property type="entry name" value="Peptidases_S8_3"/>
    <property type="match status" value="1"/>
</dbReference>
<evidence type="ECO:0000259" key="10">
    <source>
        <dbReference type="Pfam" id="PF05922"/>
    </source>
</evidence>
<keyword evidence="2 7" id="KW-0645">Protease</keyword>
<feature type="domain" description="Subtilisin-like protease fibronectin type-III" evidence="11">
    <location>
        <begin position="605"/>
        <end position="702"/>
    </location>
</feature>
<dbReference type="PRINTS" id="PR00723">
    <property type="entry name" value="SUBTILISIN"/>
</dbReference>
<protein>
    <recommendedName>
        <fullName evidence="14">Subtilisin-like protease fibronectin type-III domain-containing protein</fullName>
    </recommendedName>
</protein>
<sequence length="705" mass="76281">MSCLLQLLSFFLIISSATSIQTPKHYVVYMGSSAGETAESDHLQLLSTVIPREERERISITNHYNHALRGFSAMLTDDEASELSGRDGVVSVFPDSILQSHTTRSWDFLDDNSNPKLNRGSYLQPHKSSYDVIIGMIDTGIWAESPSFKDEGMGEIPKRWKGVCMEGTDFKKSDCNRKLIGARYYSVMHASNGNNTTQMRVDKSPRDTVGHGTHTASIAAGALVANASYHGLAQGTARGGSPLFRIAAYKACSEDGCPGSTILKAIDDAVKDDVDIISISIGTSAFLQSDFLKDPIAIGAFHAEQMGVIVVCSGGNEGPDPFTVINAAPWIFTVAASNIDRDFQSKVLLGNGRIFQGSAINFSNLTRTETYPLAYGKDIAAKYSPIPEARSCYPGSLDPEKDKKFSSTSTLNKNPSATILPTVEIPRIKPAPVVAYFSSRGPSVLTENILKPDIMAPGVAILAAVTPKDEEESASDGEKPGGYALRSGTSMACPHVTGASALVKSVHPKWTSSMIRSALMTTATVYDNMRKPLTNSSASFAIPLEMGVGEISPVKALNPGLVFETTTEDYLRFLCYNGSPEKTIRSMSKTNFKCPTKSSDDLISNINYPSISISKLEKSKGFLTIKRSVTNVGHPNVTYTSTAQTPMGMKVKVLPKKITFLENVKRVSFKVLFDGSEASSGYNFGYITWSAAQYSVRMVFAVNVE</sequence>
<dbReference type="AlphaFoldDB" id="A0A2P5WDT2"/>
<evidence type="ECO:0000256" key="4">
    <source>
        <dbReference type="ARBA" id="ARBA00022801"/>
    </source>
</evidence>
<feature type="signal peptide" evidence="8">
    <location>
        <begin position="1"/>
        <end position="19"/>
    </location>
</feature>